<dbReference type="Proteomes" id="UP000827872">
    <property type="component" value="Linkage Group LG01"/>
</dbReference>
<comment type="caution">
    <text evidence="1">The sequence shown here is derived from an EMBL/GenBank/DDBJ whole genome shotgun (WGS) entry which is preliminary data.</text>
</comment>
<evidence type="ECO:0000313" key="2">
    <source>
        <dbReference type="Proteomes" id="UP000827872"/>
    </source>
</evidence>
<gene>
    <name evidence="1" type="ORF">K3G42_033482</name>
</gene>
<sequence>MAEDADMRNELEEMQQRADQMTDESLESTRRMLQLVEEVRMSCFIGNISRQLGFLKQPGGLQRLILQVQSEANLG</sequence>
<proteinExistence type="predicted"/>
<reference evidence="1" key="1">
    <citation type="submission" date="2021-08" db="EMBL/GenBank/DDBJ databases">
        <title>The first chromosome-level gecko genome reveals the dynamic sex chromosomes of Neotropical dwarf geckos (Sphaerodactylidae: Sphaerodactylus).</title>
        <authorList>
            <person name="Pinto B.J."/>
            <person name="Keating S.E."/>
            <person name="Gamble T."/>
        </authorList>
    </citation>
    <scope>NUCLEOTIDE SEQUENCE</scope>
    <source>
        <strain evidence="1">TG3544</strain>
    </source>
</reference>
<organism evidence="1 2">
    <name type="scientific">Sphaerodactylus townsendi</name>
    <dbReference type="NCBI Taxonomy" id="933632"/>
    <lineage>
        <taxon>Eukaryota</taxon>
        <taxon>Metazoa</taxon>
        <taxon>Chordata</taxon>
        <taxon>Craniata</taxon>
        <taxon>Vertebrata</taxon>
        <taxon>Euteleostomi</taxon>
        <taxon>Lepidosauria</taxon>
        <taxon>Squamata</taxon>
        <taxon>Bifurcata</taxon>
        <taxon>Gekkota</taxon>
        <taxon>Sphaerodactylidae</taxon>
        <taxon>Sphaerodactylus</taxon>
    </lineage>
</organism>
<evidence type="ECO:0000313" key="1">
    <source>
        <dbReference type="EMBL" id="KAH8017999.1"/>
    </source>
</evidence>
<accession>A0ACB8GFQ0</accession>
<name>A0ACB8GFQ0_9SAUR</name>
<dbReference type="EMBL" id="CM037614">
    <property type="protein sequence ID" value="KAH8017999.1"/>
    <property type="molecule type" value="Genomic_DNA"/>
</dbReference>
<keyword evidence="2" id="KW-1185">Reference proteome</keyword>
<protein>
    <submittedName>
        <fullName evidence="1">Uncharacterized protein</fullName>
    </submittedName>
</protein>